<organism evidence="1 2">
    <name type="scientific">Fodinibius sediminis</name>
    <dbReference type="NCBI Taxonomy" id="1214077"/>
    <lineage>
        <taxon>Bacteria</taxon>
        <taxon>Pseudomonadati</taxon>
        <taxon>Balneolota</taxon>
        <taxon>Balneolia</taxon>
        <taxon>Balneolales</taxon>
        <taxon>Balneolaceae</taxon>
        <taxon>Fodinibius</taxon>
    </lineage>
</organism>
<evidence type="ECO:0000313" key="2">
    <source>
        <dbReference type="Proteomes" id="UP000317593"/>
    </source>
</evidence>
<proteinExistence type="predicted"/>
<name>A0A521BGV2_9BACT</name>
<evidence type="ECO:0000313" key="1">
    <source>
        <dbReference type="EMBL" id="SMO46269.1"/>
    </source>
</evidence>
<keyword evidence="2" id="KW-1185">Reference proteome</keyword>
<accession>A0A521BGV2</accession>
<sequence length="48" mass="5294">MSLKVYSLPNRLPPLLQGSDERITVNLTVTGGSGWIFFNQTNNINSSL</sequence>
<dbReference type="Proteomes" id="UP000317593">
    <property type="component" value="Unassembled WGS sequence"/>
</dbReference>
<dbReference type="EMBL" id="FXTH01000003">
    <property type="protein sequence ID" value="SMO46269.1"/>
    <property type="molecule type" value="Genomic_DNA"/>
</dbReference>
<gene>
    <name evidence="1" type="ORF">SAMN06265218_103101</name>
</gene>
<dbReference type="AlphaFoldDB" id="A0A521BGV2"/>
<protein>
    <submittedName>
        <fullName evidence="1">Uncharacterized protein</fullName>
    </submittedName>
</protein>
<reference evidence="1 2" key="1">
    <citation type="submission" date="2017-05" db="EMBL/GenBank/DDBJ databases">
        <authorList>
            <person name="Varghese N."/>
            <person name="Submissions S."/>
        </authorList>
    </citation>
    <scope>NUCLEOTIDE SEQUENCE [LARGE SCALE GENOMIC DNA]</scope>
    <source>
        <strain evidence="1 2">DSM 21194</strain>
    </source>
</reference>